<comment type="caution">
    <text evidence="1">The sequence shown here is derived from an EMBL/GenBank/DDBJ whole genome shotgun (WGS) entry which is preliminary data.</text>
</comment>
<protein>
    <submittedName>
        <fullName evidence="1">Uncharacterized protein</fullName>
    </submittedName>
</protein>
<accession>A0ABV5GL35</accession>
<evidence type="ECO:0000313" key="2">
    <source>
        <dbReference type="Proteomes" id="UP001589607"/>
    </source>
</evidence>
<proteinExistence type="predicted"/>
<gene>
    <name evidence="1" type="ORF">ACFFVF_05950</name>
</gene>
<reference evidence="1 2" key="1">
    <citation type="submission" date="2024-09" db="EMBL/GenBank/DDBJ databases">
        <authorList>
            <person name="Sun Q."/>
            <person name="Mori K."/>
        </authorList>
    </citation>
    <scope>NUCLEOTIDE SEQUENCE [LARGE SCALE GENOMIC DNA]</scope>
    <source>
        <strain evidence="1 2">CECT 7955</strain>
    </source>
</reference>
<keyword evidence="2" id="KW-1185">Reference proteome</keyword>
<dbReference type="Proteomes" id="UP001589607">
    <property type="component" value="Unassembled WGS sequence"/>
</dbReference>
<name>A0ABV5GL35_9FLAO</name>
<dbReference type="RefSeq" id="WP_236457684.1">
    <property type="nucleotide sequence ID" value="NZ_CBCSGE010000013.1"/>
</dbReference>
<evidence type="ECO:0000313" key="1">
    <source>
        <dbReference type="EMBL" id="MFB9096051.1"/>
    </source>
</evidence>
<dbReference type="EMBL" id="JBHMEY010000013">
    <property type="protein sequence ID" value="MFB9096051.1"/>
    <property type="molecule type" value="Genomic_DNA"/>
</dbReference>
<organism evidence="1 2">
    <name type="scientific">Flavobacterium jumunjinense</name>
    <dbReference type="NCBI Taxonomy" id="998845"/>
    <lineage>
        <taxon>Bacteria</taxon>
        <taxon>Pseudomonadati</taxon>
        <taxon>Bacteroidota</taxon>
        <taxon>Flavobacteriia</taxon>
        <taxon>Flavobacteriales</taxon>
        <taxon>Flavobacteriaceae</taxon>
        <taxon>Flavobacterium</taxon>
    </lineage>
</organism>
<sequence>MSREKKGVFTGIIEQDEKGNFFCGAYLLDYKHVMSKFKLGDEITIKSIIENPSDINYKQYPKKTRDFFLANDKP</sequence>